<reference evidence="3" key="1">
    <citation type="submission" date="2025-08" db="UniProtKB">
        <authorList>
            <consortium name="RefSeq"/>
        </authorList>
    </citation>
    <scope>IDENTIFICATION</scope>
    <source>
        <strain evidence="3">Airmid</strain>
    </source>
</reference>
<feature type="transmembrane region" description="Helical" evidence="1">
    <location>
        <begin position="90"/>
        <end position="115"/>
    </location>
</feature>
<dbReference type="KEGG" id="dpte:113799613"/>
<sequence>MSSGAKDDDDDDDIIEKIEKRKTLLQWKLILQYLMINLCTMAIVLIVVTYGMDLFRTLINQEPKISINIDDFNDTINTTEKRFEPTNRTLVLMITIIAMIIFIIVFLMGIIAVMIDHHRHIMTIFLGLMVANFSGCLAVGYIRGGNHRWHFWPVSFISFTLICLSSSHIAINYKIEQLPDYDGFSSSLETQPNGMPFILVDKKNRKKNNHRHRLFETTSLDSINSEQSLNSNPSSV</sequence>
<keyword evidence="1" id="KW-1133">Transmembrane helix</keyword>
<feature type="transmembrane region" description="Helical" evidence="1">
    <location>
        <begin position="30"/>
        <end position="52"/>
    </location>
</feature>
<evidence type="ECO:0000256" key="1">
    <source>
        <dbReference type="SAM" id="Phobius"/>
    </source>
</evidence>
<name>A0A6P6YLK2_DERPT</name>
<gene>
    <name evidence="3" type="primary">LOC113799613</name>
</gene>
<dbReference type="Proteomes" id="UP000515146">
    <property type="component" value="Unplaced"/>
</dbReference>
<accession>A0A6P6YLK2</accession>
<keyword evidence="2" id="KW-1185">Reference proteome</keyword>
<organism evidence="2 3">
    <name type="scientific">Dermatophagoides pteronyssinus</name>
    <name type="common">European house dust mite</name>
    <dbReference type="NCBI Taxonomy" id="6956"/>
    <lineage>
        <taxon>Eukaryota</taxon>
        <taxon>Metazoa</taxon>
        <taxon>Ecdysozoa</taxon>
        <taxon>Arthropoda</taxon>
        <taxon>Chelicerata</taxon>
        <taxon>Arachnida</taxon>
        <taxon>Acari</taxon>
        <taxon>Acariformes</taxon>
        <taxon>Sarcoptiformes</taxon>
        <taxon>Astigmata</taxon>
        <taxon>Psoroptidia</taxon>
        <taxon>Analgoidea</taxon>
        <taxon>Pyroglyphidae</taxon>
        <taxon>Dermatophagoidinae</taxon>
        <taxon>Dermatophagoides</taxon>
    </lineage>
</organism>
<keyword evidence="1" id="KW-0812">Transmembrane</keyword>
<dbReference type="AlphaFoldDB" id="A0A6P6YLK2"/>
<proteinExistence type="predicted"/>
<protein>
    <submittedName>
        <fullName evidence="3">Uncharacterized protein LOC113799613</fullName>
    </submittedName>
</protein>
<dbReference type="OrthoDB" id="10603730at2759"/>
<feature type="transmembrane region" description="Helical" evidence="1">
    <location>
        <begin position="121"/>
        <end position="142"/>
    </location>
</feature>
<feature type="transmembrane region" description="Helical" evidence="1">
    <location>
        <begin position="149"/>
        <end position="171"/>
    </location>
</feature>
<dbReference type="InParanoid" id="A0A6P6YLK2"/>
<keyword evidence="1" id="KW-0472">Membrane</keyword>
<evidence type="ECO:0000313" key="3">
    <source>
        <dbReference type="RefSeq" id="XP_027206077.1"/>
    </source>
</evidence>
<dbReference type="RefSeq" id="XP_027206077.1">
    <property type="nucleotide sequence ID" value="XM_027350276.1"/>
</dbReference>
<evidence type="ECO:0000313" key="2">
    <source>
        <dbReference type="Proteomes" id="UP000515146"/>
    </source>
</evidence>